<keyword evidence="5 13" id="KW-0812">Transmembrane</keyword>
<protein>
    <submittedName>
        <fullName evidence="15">Fatty acid desaturase family protein</fullName>
    </submittedName>
</protein>
<dbReference type="RefSeq" id="WP_006970299.1">
    <property type="nucleotide sequence ID" value="NZ_ABCS01000010.1"/>
</dbReference>
<evidence type="ECO:0000256" key="5">
    <source>
        <dbReference type="ARBA" id="ARBA00022692"/>
    </source>
</evidence>
<reference evidence="15 16" key="1">
    <citation type="submission" date="2007-06" db="EMBL/GenBank/DDBJ databases">
        <authorList>
            <person name="Shimkets L."/>
            <person name="Ferriera S."/>
            <person name="Johnson J."/>
            <person name="Kravitz S."/>
            <person name="Beeson K."/>
            <person name="Sutton G."/>
            <person name="Rogers Y.-H."/>
            <person name="Friedman R."/>
            <person name="Frazier M."/>
            <person name="Venter J.C."/>
        </authorList>
    </citation>
    <scope>NUCLEOTIDE SEQUENCE [LARGE SCALE GENOMIC DNA]</scope>
    <source>
        <strain evidence="15 16">SIR-1</strain>
    </source>
</reference>
<comment type="similarity">
    <text evidence="3">Belongs to the fatty acid desaturase type 1 family.</text>
</comment>
<keyword evidence="6" id="KW-0479">Metal-binding</keyword>
<dbReference type="AlphaFoldDB" id="A6G0Q0"/>
<dbReference type="Pfam" id="PF00487">
    <property type="entry name" value="FA_desaturase"/>
    <property type="match status" value="1"/>
</dbReference>
<dbReference type="PANTHER" id="PTHR19353:SF30">
    <property type="entry name" value="DELTA 8-(E)-SPHINGOLIPID DESATURASE"/>
    <property type="match status" value="1"/>
</dbReference>
<feature type="transmembrane region" description="Helical" evidence="13">
    <location>
        <begin position="248"/>
        <end position="268"/>
    </location>
</feature>
<evidence type="ECO:0000256" key="4">
    <source>
        <dbReference type="ARBA" id="ARBA00022617"/>
    </source>
</evidence>
<evidence type="ECO:0000256" key="12">
    <source>
        <dbReference type="SAM" id="MobiDB-lite"/>
    </source>
</evidence>
<keyword evidence="4" id="KW-0349">Heme</keyword>
<evidence type="ECO:0000256" key="2">
    <source>
        <dbReference type="ARBA" id="ARBA00005189"/>
    </source>
</evidence>
<keyword evidence="9" id="KW-0408">Iron</keyword>
<dbReference type="EMBL" id="ABCS01000010">
    <property type="protein sequence ID" value="EDM80438.1"/>
    <property type="molecule type" value="Genomic_DNA"/>
</dbReference>
<keyword evidence="16" id="KW-1185">Reference proteome</keyword>
<comment type="caution">
    <text evidence="15">The sequence shown here is derived from an EMBL/GenBank/DDBJ whole genome shotgun (WGS) entry which is preliminary data.</text>
</comment>
<feature type="region of interest" description="Disordered" evidence="12">
    <location>
        <begin position="1"/>
        <end position="21"/>
    </location>
</feature>
<proteinExistence type="inferred from homology"/>
<dbReference type="PANTHER" id="PTHR19353">
    <property type="entry name" value="FATTY ACID DESATURASE 2"/>
    <property type="match status" value="1"/>
</dbReference>
<evidence type="ECO:0000256" key="13">
    <source>
        <dbReference type="SAM" id="Phobius"/>
    </source>
</evidence>
<organism evidence="15 16">
    <name type="scientific">Plesiocystis pacifica SIR-1</name>
    <dbReference type="NCBI Taxonomy" id="391625"/>
    <lineage>
        <taxon>Bacteria</taxon>
        <taxon>Pseudomonadati</taxon>
        <taxon>Myxococcota</taxon>
        <taxon>Polyangia</taxon>
        <taxon>Nannocystales</taxon>
        <taxon>Nannocystaceae</taxon>
        <taxon>Plesiocystis</taxon>
    </lineage>
</organism>
<accession>A6G0Q0</accession>
<dbReference type="InterPro" id="IPR012171">
    <property type="entry name" value="Fatty_acid_desaturase"/>
</dbReference>
<evidence type="ECO:0000256" key="11">
    <source>
        <dbReference type="ARBA" id="ARBA00023136"/>
    </source>
</evidence>
<feature type="domain" description="Fatty acid desaturase" evidence="14">
    <location>
        <begin position="74"/>
        <end position="374"/>
    </location>
</feature>
<dbReference type="eggNOG" id="COG3239">
    <property type="taxonomic scope" value="Bacteria"/>
</dbReference>
<evidence type="ECO:0000313" key="16">
    <source>
        <dbReference type="Proteomes" id="UP000005801"/>
    </source>
</evidence>
<dbReference type="STRING" id="391625.PPSIR1_41544"/>
<dbReference type="Proteomes" id="UP000005801">
    <property type="component" value="Unassembled WGS sequence"/>
</dbReference>
<name>A6G0Q0_9BACT</name>
<comment type="subcellular location">
    <subcellularLocation>
        <location evidence="1">Membrane</location>
        <topology evidence="1">Multi-pass membrane protein</topology>
    </subcellularLocation>
</comment>
<sequence length="407" mass="46176">MGTRQPALDPRDHAPGRSPAPSFLDGLDVEAFTAELDAIASEARADMGEADLRHLRKVERIGRAASLIGLATSWIAPNPLSIFALSLGRFVRWTGVAHPVCHRGYEGVEATPRSRTGKGFAAGWRRVVDWLDWIDPDAWREEHNLQHHYRLNEEADPDLVERNLIWLRDSRLPRWLRRALVPFMAMSWKYVYYAPSTLEALARAQQRRAGGPALDPAEALRARWSERGLWSFLPVVTMRLWLRSWGPYFLLNFLVLPALFAPLGWWAVASVLINSALAEALTNTHAFVTIVPNHAGADLYRFEGRTRGRGEFYLRQIVGSANYRCGTDTVDLMSGWLNYQIEHHLWPDLSLLQYRRVQPKVRELCERHGVPYVQEGVWTRVAKTVAVMVGDVDMPVLDTTRASAREG</sequence>
<dbReference type="GO" id="GO:0016020">
    <property type="term" value="C:membrane"/>
    <property type="evidence" value="ECO:0007669"/>
    <property type="project" value="UniProtKB-SubCell"/>
</dbReference>
<dbReference type="GO" id="GO:0016717">
    <property type="term" value="F:oxidoreductase activity, acting on paired donors, with oxidation of a pair of donors resulting in the reduction of molecular oxygen to two molecules of water"/>
    <property type="evidence" value="ECO:0007669"/>
    <property type="project" value="TreeGrafter"/>
</dbReference>
<evidence type="ECO:0000256" key="3">
    <source>
        <dbReference type="ARBA" id="ARBA00009295"/>
    </source>
</evidence>
<keyword evidence="8" id="KW-0560">Oxidoreductase</keyword>
<evidence type="ECO:0000259" key="14">
    <source>
        <dbReference type="Pfam" id="PF00487"/>
    </source>
</evidence>
<keyword evidence="7 13" id="KW-1133">Transmembrane helix</keyword>
<dbReference type="InterPro" id="IPR005804">
    <property type="entry name" value="FA_desaturase_dom"/>
</dbReference>
<keyword evidence="11 13" id="KW-0472">Membrane</keyword>
<dbReference type="OrthoDB" id="104711at2"/>
<dbReference type="GO" id="GO:0046872">
    <property type="term" value="F:metal ion binding"/>
    <property type="evidence" value="ECO:0007669"/>
    <property type="project" value="UniProtKB-KW"/>
</dbReference>
<evidence type="ECO:0000256" key="9">
    <source>
        <dbReference type="ARBA" id="ARBA00023004"/>
    </source>
</evidence>
<gene>
    <name evidence="15" type="ORF">PPSIR1_41544</name>
</gene>
<evidence type="ECO:0000256" key="8">
    <source>
        <dbReference type="ARBA" id="ARBA00023002"/>
    </source>
</evidence>
<comment type="pathway">
    <text evidence="2">Lipid metabolism.</text>
</comment>
<evidence type="ECO:0000256" key="7">
    <source>
        <dbReference type="ARBA" id="ARBA00022989"/>
    </source>
</evidence>
<dbReference type="GO" id="GO:0006629">
    <property type="term" value="P:lipid metabolic process"/>
    <property type="evidence" value="ECO:0007669"/>
    <property type="project" value="UniProtKB-KW"/>
</dbReference>
<evidence type="ECO:0000256" key="6">
    <source>
        <dbReference type="ARBA" id="ARBA00022723"/>
    </source>
</evidence>
<evidence type="ECO:0000313" key="15">
    <source>
        <dbReference type="EMBL" id="EDM80438.1"/>
    </source>
</evidence>
<keyword evidence="10" id="KW-0443">Lipid metabolism</keyword>
<evidence type="ECO:0000256" key="1">
    <source>
        <dbReference type="ARBA" id="ARBA00004141"/>
    </source>
</evidence>
<evidence type="ECO:0000256" key="10">
    <source>
        <dbReference type="ARBA" id="ARBA00023098"/>
    </source>
</evidence>